<dbReference type="RefSeq" id="WP_195872319.1">
    <property type="nucleotide sequence ID" value="NZ_JADOET010000014.1"/>
</dbReference>
<dbReference type="EMBL" id="JADOET010000014">
    <property type="protein sequence ID" value="MBF8151063.1"/>
    <property type="molecule type" value="Genomic_DNA"/>
</dbReference>
<feature type="chain" id="PRO_5046345060" description="DUF4890 domain-containing protein" evidence="1">
    <location>
        <begin position="20"/>
        <end position="154"/>
    </location>
</feature>
<accession>A0ABS0EKV3</accession>
<protein>
    <recommendedName>
        <fullName evidence="4">DUF4890 domain-containing protein</fullName>
    </recommendedName>
</protein>
<gene>
    <name evidence="2" type="ORF">ITJ86_14220</name>
</gene>
<keyword evidence="3" id="KW-1185">Reference proteome</keyword>
<comment type="caution">
    <text evidence="2">The sequence shown here is derived from an EMBL/GenBank/DDBJ whole genome shotgun (WGS) entry which is preliminary data.</text>
</comment>
<sequence length="154" mass="18216">MKSIILVVFTILLTLNVNAQRRSGNMNNIPQTNREPTEEEIAKYEREAEERKEEYIANFLTTLEADDFQKQIIKLTINSFLEEKIALLKTRFEHHLDRNAAIKKLEESHFAELKELISEDDMSKIKELIKGGFNEKEVLKEKKKKRKKKKRNKN</sequence>
<name>A0ABS0EKV3_9FLAO</name>
<proteinExistence type="predicted"/>
<evidence type="ECO:0008006" key="4">
    <source>
        <dbReference type="Google" id="ProtNLM"/>
    </source>
</evidence>
<organism evidence="2 3">
    <name type="scientific">Winogradskyella marina</name>
    <dbReference type="NCBI Taxonomy" id="2785530"/>
    <lineage>
        <taxon>Bacteria</taxon>
        <taxon>Pseudomonadati</taxon>
        <taxon>Bacteroidota</taxon>
        <taxon>Flavobacteriia</taxon>
        <taxon>Flavobacteriales</taxon>
        <taxon>Flavobacteriaceae</taxon>
        <taxon>Winogradskyella</taxon>
    </lineage>
</organism>
<evidence type="ECO:0000256" key="1">
    <source>
        <dbReference type="SAM" id="SignalP"/>
    </source>
</evidence>
<reference evidence="2 3" key="1">
    <citation type="submission" date="2020-11" db="EMBL/GenBank/DDBJ databases">
        <title>Winogradskyella marina sp. nov., isolated from marine sediment.</title>
        <authorList>
            <person name="Bo J."/>
            <person name="Wang S."/>
            <person name="Song X."/>
            <person name="Du Z."/>
        </authorList>
    </citation>
    <scope>NUCLEOTIDE SEQUENCE [LARGE SCALE GENOMIC DNA]</scope>
    <source>
        <strain evidence="2 3">F6397</strain>
    </source>
</reference>
<feature type="signal peptide" evidence="1">
    <location>
        <begin position="1"/>
        <end position="19"/>
    </location>
</feature>
<dbReference type="Proteomes" id="UP000611215">
    <property type="component" value="Unassembled WGS sequence"/>
</dbReference>
<evidence type="ECO:0000313" key="3">
    <source>
        <dbReference type="Proteomes" id="UP000611215"/>
    </source>
</evidence>
<evidence type="ECO:0000313" key="2">
    <source>
        <dbReference type="EMBL" id="MBF8151063.1"/>
    </source>
</evidence>
<keyword evidence="1" id="KW-0732">Signal</keyword>